<evidence type="ECO:0000256" key="2">
    <source>
        <dbReference type="SAM" id="MobiDB-lite"/>
    </source>
</evidence>
<dbReference type="Proteomes" id="UP001184150">
    <property type="component" value="Unassembled WGS sequence"/>
</dbReference>
<protein>
    <submittedName>
        <fullName evidence="3">Crotonobetainyl-CoA:carnitine CoA-transferase CaiB-like acyl-CoA transferase</fullName>
    </submittedName>
</protein>
<dbReference type="InterPro" id="IPR023606">
    <property type="entry name" value="CoA-Trfase_III_dom_1_sf"/>
</dbReference>
<dbReference type="InterPro" id="IPR003673">
    <property type="entry name" value="CoA-Trfase_fam_III"/>
</dbReference>
<dbReference type="SUPFAM" id="SSF89796">
    <property type="entry name" value="CoA-transferase family III (CaiB/BaiF)"/>
    <property type="match status" value="1"/>
</dbReference>
<dbReference type="InterPro" id="IPR050483">
    <property type="entry name" value="CoA-transferase_III_domain"/>
</dbReference>
<evidence type="ECO:0000256" key="1">
    <source>
        <dbReference type="ARBA" id="ARBA00022679"/>
    </source>
</evidence>
<comment type="caution">
    <text evidence="3">The sequence shown here is derived from an EMBL/GenBank/DDBJ whole genome shotgun (WGS) entry which is preliminary data.</text>
</comment>
<dbReference type="Pfam" id="PF02515">
    <property type="entry name" value="CoA_transf_3"/>
    <property type="match status" value="1"/>
</dbReference>
<dbReference type="RefSeq" id="WP_309804655.1">
    <property type="nucleotide sequence ID" value="NZ_JAVDRD010000002.1"/>
</dbReference>
<proteinExistence type="predicted"/>
<dbReference type="InterPro" id="IPR044855">
    <property type="entry name" value="CoA-Trfase_III_dom3_sf"/>
</dbReference>
<feature type="region of interest" description="Disordered" evidence="2">
    <location>
        <begin position="367"/>
        <end position="397"/>
    </location>
</feature>
<organism evidence="3 4">
    <name type="scientific">Novosphingobium capsulatum</name>
    <dbReference type="NCBI Taxonomy" id="13688"/>
    <lineage>
        <taxon>Bacteria</taxon>
        <taxon>Pseudomonadati</taxon>
        <taxon>Pseudomonadota</taxon>
        <taxon>Alphaproteobacteria</taxon>
        <taxon>Sphingomonadales</taxon>
        <taxon>Sphingomonadaceae</taxon>
        <taxon>Novosphingobium</taxon>
    </lineage>
</organism>
<dbReference type="PANTHER" id="PTHR48207:SF3">
    <property type="entry name" value="SUCCINATE--HYDROXYMETHYLGLUTARATE COA-TRANSFERASE"/>
    <property type="match status" value="1"/>
</dbReference>
<dbReference type="PANTHER" id="PTHR48207">
    <property type="entry name" value="SUCCINATE--HYDROXYMETHYLGLUTARATE COA-TRANSFERASE"/>
    <property type="match status" value="1"/>
</dbReference>
<sequence length="397" mass="41005">MTGAAAAAPPLAGLRVIEFARVLAGPWAGQILADLGAEVIKVESAGGDDTRTWGPPFIANPDGSQDAAYFHATNRGKRSLVLDLATAAGQAQARALVADADVVIENFKLGGMARFGLDYASLAAHNPGLVYCAITGFGQDGPYAARAGYDFIVQGMSGIMDLTGAPDGPPQKIGVAFADIMTGLYAVIAIQAALAERARSGRGQIIDMALMDVMTGVLANQAMNYLASGLAPVRMGNAHPNIVPYAVFPAADGWLILAVGNDGQFARLCAVLGLAMQPGWASNPGRLADRPALTAAIEAATVTWARDDLLAALERQGVPAGPINTVAQAFADPQVRHRGLELAMPRGEGDVVPGVALPIRFSRSALATPHPSPQLGEMNRNHLPGGVPVRQSAGPSD</sequence>
<keyword evidence="4" id="KW-1185">Reference proteome</keyword>
<dbReference type="Gene3D" id="3.40.50.10540">
    <property type="entry name" value="Crotonobetainyl-coa:carnitine coa-transferase, domain 1"/>
    <property type="match status" value="1"/>
</dbReference>
<keyword evidence="1" id="KW-0808">Transferase</keyword>
<evidence type="ECO:0000313" key="4">
    <source>
        <dbReference type="Proteomes" id="UP001184150"/>
    </source>
</evidence>
<accession>A0ABU1MJ40</accession>
<gene>
    <name evidence="3" type="ORF">J2792_001215</name>
</gene>
<dbReference type="EMBL" id="JAVDRD010000002">
    <property type="protein sequence ID" value="MDR6510355.1"/>
    <property type="molecule type" value="Genomic_DNA"/>
</dbReference>
<name>A0ABU1MJ40_9SPHN</name>
<reference evidence="3 4" key="1">
    <citation type="submission" date="2023-07" db="EMBL/GenBank/DDBJ databases">
        <title>Sorghum-associated microbial communities from plants grown in Nebraska, USA.</title>
        <authorList>
            <person name="Schachtman D."/>
        </authorList>
    </citation>
    <scope>NUCLEOTIDE SEQUENCE [LARGE SCALE GENOMIC DNA]</scope>
    <source>
        <strain evidence="3 4">DS1027</strain>
    </source>
</reference>
<dbReference type="Gene3D" id="3.30.1540.10">
    <property type="entry name" value="formyl-coa transferase, domain 3"/>
    <property type="match status" value="1"/>
</dbReference>
<evidence type="ECO:0000313" key="3">
    <source>
        <dbReference type="EMBL" id="MDR6510355.1"/>
    </source>
</evidence>